<organism evidence="1 2">
    <name type="scientific">Tannerella sp. oral taxon BU063 isolate Cell 5</name>
    <dbReference type="NCBI Taxonomy" id="1410950"/>
    <lineage>
        <taxon>Bacteria</taxon>
        <taxon>Pseudomonadati</taxon>
        <taxon>Bacteroidota</taxon>
        <taxon>Bacteroidia</taxon>
        <taxon>Bacteroidales</taxon>
        <taxon>Tannerellaceae</taxon>
        <taxon>Tannerella</taxon>
    </lineage>
</organism>
<sequence length="90" mass="10233">MVFDAILGGFWASNRFLVKSLARFGLQNGFWCNPWHVLGFKTVFGQILGTFWASKRFLVKSEAHFGLQTGFWSNPRLISGGYLDIEQSNN</sequence>
<gene>
    <name evidence="1" type="ORF">T229_02545</name>
</gene>
<protein>
    <submittedName>
        <fullName evidence="1">Uncharacterized protein</fullName>
    </submittedName>
</protein>
<name>W2CEP5_9BACT</name>
<dbReference type="EMBL" id="AYYC01000482">
    <property type="protein sequence ID" value="ETK05575.1"/>
    <property type="molecule type" value="Genomic_DNA"/>
</dbReference>
<reference evidence="1 2" key="1">
    <citation type="submission" date="2013-11" db="EMBL/GenBank/DDBJ databases">
        <title>Single cell genomics of uncultured Tannerella BU063 (oral taxon 286).</title>
        <authorList>
            <person name="Beall C.J."/>
            <person name="Campbell A.G."/>
            <person name="Griffen A.L."/>
            <person name="Podar M."/>
            <person name="Leys E.J."/>
        </authorList>
    </citation>
    <scope>NUCLEOTIDE SEQUENCE [LARGE SCALE GENOMIC DNA]</scope>
    <source>
        <strain evidence="1">Cell 5</strain>
    </source>
</reference>
<evidence type="ECO:0000313" key="1">
    <source>
        <dbReference type="EMBL" id="ETK05575.1"/>
    </source>
</evidence>
<accession>W2CEP5</accession>
<dbReference type="AlphaFoldDB" id="W2CEP5"/>
<dbReference type="Proteomes" id="UP000018872">
    <property type="component" value="Unassembled WGS sequence"/>
</dbReference>
<comment type="caution">
    <text evidence="1">The sequence shown here is derived from an EMBL/GenBank/DDBJ whole genome shotgun (WGS) entry which is preliminary data.</text>
</comment>
<evidence type="ECO:0000313" key="2">
    <source>
        <dbReference type="Proteomes" id="UP000018872"/>
    </source>
</evidence>
<proteinExistence type="predicted"/>